<evidence type="ECO:0008006" key="3">
    <source>
        <dbReference type="Google" id="ProtNLM"/>
    </source>
</evidence>
<keyword evidence="2" id="KW-1185">Reference proteome</keyword>
<protein>
    <recommendedName>
        <fullName evidence="3">Nucleotide exchange factor Fes1 domain-containing protein</fullName>
    </recommendedName>
</protein>
<dbReference type="Proteomes" id="UP000186176">
    <property type="component" value="Unassembled WGS sequence"/>
</dbReference>
<dbReference type="Gene3D" id="1.25.10.10">
    <property type="entry name" value="Leucine-rich Repeat Variant"/>
    <property type="match status" value="1"/>
</dbReference>
<dbReference type="PANTHER" id="PTHR19316:SF18">
    <property type="entry name" value="HSP70-BINDING PROTEIN 1"/>
    <property type="match status" value="1"/>
</dbReference>
<gene>
    <name evidence="1" type="ORF">cubi_00585</name>
</gene>
<dbReference type="InterPro" id="IPR050693">
    <property type="entry name" value="Hsp70_NEF-Inhibitors"/>
</dbReference>
<comment type="caution">
    <text evidence="1">The sequence shown here is derived from an EMBL/GenBank/DDBJ whole genome shotgun (WGS) entry which is preliminary data.</text>
</comment>
<dbReference type="EMBL" id="LRBP01000027">
    <property type="protein sequence ID" value="OII71778.1"/>
    <property type="molecule type" value="Genomic_DNA"/>
</dbReference>
<dbReference type="InterPro" id="IPR016024">
    <property type="entry name" value="ARM-type_fold"/>
</dbReference>
<sequence length="312" mass="35649">MTGFNWSQLLKWSSKYIEDSYSNSEIKQIDPERLEFLQGAVKEAMKNVVDPNKLISELKDNLSLSNDEEVLASLEIIDRCIEFPDCALNLEKLGLVQPLLSCLFRSQEIRSITYQILSKSMQNNLPVQNSFGQLGALQILKQSIQNEDSESNKSKGITAISTLIRHNKVMEKSFISDDGLSLIVLWLHSNNVRVRERALSLLRHLLIEGIVRGEDFVEDDNCKVIDIILVLSRNNSISNTEYQDIQYSETISKTLLELIRTCNPKLSTASRDRIIEEVNKRMIFLINYCKLYPNDDISPEYSTLIQCKGLLV</sequence>
<evidence type="ECO:0000313" key="2">
    <source>
        <dbReference type="Proteomes" id="UP000186176"/>
    </source>
</evidence>
<name>A0A1J4MC28_9CRYT</name>
<accession>A0A1J4MC28</accession>
<dbReference type="PANTHER" id="PTHR19316">
    <property type="entry name" value="PROTEIN FOLDING REGULATOR"/>
    <property type="match status" value="1"/>
</dbReference>
<dbReference type="SUPFAM" id="SSF48371">
    <property type="entry name" value="ARM repeat"/>
    <property type="match status" value="1"/>
</dbReference>
<dbReference type="GO" id="GO:0000774">
    <property type="term" value="F:adenyl-nucleotide exchange factor activity"/>
    <property type="evidence" value="ECO:0007669"/>
    <property type="project" value="TreeGrafter"/>
</dbReference>
<dbReference type="RefSeq" id="XP_028873397.1">
    <property type="nucleotide sequence ID" value="XM_029017599.1"/>
</dbReference>
<dbReference type="OrthoDB" id="10250458at2759"/>
<dbReference type="GO" id="GO:0005783">
    <property type="term" value="C:endoplasmic reticulum"/>
    <property type="evidence" value="ECO:0007669"/>
    <property type="project" value="TreeGrafter"/>
</dbReference>
<proteinExistence type="predicted"/>
<reference evidence="1 2" key="1">
    <citation type="submission" date="2016-10" db="EMBL/GenBank/DDBJ databases">
        <title>Reductive evolution of mitochondrial metabolism and differential evolution of invasion-related proteins in Cryptosporidium.</title>
        <authorList>
            <person name="Liu S."/>
            <person name="Roellig D.M."/>
            <person name="Guo Y."/>
            <person name="Li N."/>
            <person name="Frace M.A."/>
            <person name="Tang K."/>
            <person name="Zhang L."/>
            <person name="Feng Y."/>
            <person name="Xiao L."/>
        </authorList>
    </citation>
    <scope>NUCLEOTIDE SEQUENCE [LARGE SCALE GENOMIC DNA]</scope>
    <source>
        <strain evidence="1">39726</strain>
    </source>
</reference>
<dbReference type="InterPro" id="IPR011989">
    <property type="entry name" value="ARM-like"/>
</dbReference>
<dbReference type="AlphaFoldDB" id="A0A1J4MC28"/>
<evidence type="ECO:0000313" key="1">
    <source>
        <dbReference type="EMBL" id="OII71778.1"/>
    </source>
</evidence>
<organism evidence="1 2">
    <name type="scientific">Cryptosporidium ubiquitum</name>
    <dbReference type="NCBI Taxonomy" id="857276"/>
    <lineage>
        <taxon>Eukaryota</taxon>
        <taxon>Sar</taxon>
        <taxon>Alveolata</taxon>
        <taxon>Apicomplexa</taxon>
        <taxon>Conoidasida</taxon>
        <taxon>Coccidia</taxon>
        <taxon>Eucoccidiorida</taxon>
        <taxon>Eimeriorina</taxon>
        <taxon>Cryptosporidiidae</taxon>
        <taxon>Cryptosporidium</taxon>
    </lineage>
</organism>
<dbReference type="VEuPathDB" id="CryptoDB:cubi_00585"/>
<dbReference type="GeneID" id="39977378"/>